<dbReference type="PROSITE" id="PS50179">
    <property type="entry name" value="VHS"/>
    <property type="match status" value="1"/>
</dbReference>
<comment type="subunit">
    <text evidence="1">Component of the ESCRT-0 complex composed of HSE1 and VPS27.</text>
</comment>
<keyword evidence="2" id="KW-0813">Transport</keyword>
<evidence type="ECO:0000259" key="5">
    <source>
        <dbReference type="PROSITE" id="PS50179"/>
    </source>
</evidence>
<feature type="region of interest" description="Disordered" evidence="4">
    <location>
        <begin position="162"/>
        <end position="184"/>
    </location>
</feature>
<dbReference type="Gene3D" id="1.25.40.90">
    <property type="match status" value="1"/>
</dbReference>
<dbReference type="SUPFAM" id="SSF48464">
    <property type="entry name" value="ENTH/VHS domain"/>
    <property type="match status" value="1"/>
</dbReference>
<dbReference type="Gene3D" id="1.20.58.160">
    <property type="match status" value="1"/>
</dbReference>
<feature type="domain" description="VHS" evidence="5">
    <location>
        <begin position="55"/>
        <end position="164"/>
    </location>
</feature>
<feature type="domain" description="GAT" evidence="6">
    <location>
        <begin position="203"/>
        <end position="292"/>
    </location>
</feature>
<feature type="region of interest" description="Disordered" evidence="4">
    <location>
        <begin position="298"/>
        <end position="440"/>
    </location>
</feature>
<dbReference type="GO" id="GO:0007034">
    <property type="term" value="P:vacuolar transport"/>
    <property type="evidence" value="ECO:0007669"/>
    <property type="project" value="UniProtKB-ARBA"/>
</dbReference>
<accession>A0A5M8PT77</accession>
<dbReference type="InterPro" id="IPR002014">
    <property type="entry name" value="VHS_dom"/>
</dbReference>
<name>A0A5M8PT77_9LECA</name>
<dbReference type="GO" id="GO:0015031">
    <property type="term" value="P:protein transport"/>
    <property type="evidence" value="ECO:0007669"/>
    <property type="project" value="UniProtKB-KW"/>
</dbReference>
<comment type="caution">
    <text evidence="7">The sequence shown here is derived from an EMBL/GenBank/DDBJ whole genome shotgun (WGS) entry which is preliminary data.</text>
</comment>
<dbReference type="CDD" id="cd21383">
    <property type="entry name" value="GAT_GGA_Tom1-like"/>
    <property type="match status" value="1"/>
</dbReference>
<gene>
    <name evidence="7" type="ORF">FRX48_04046</name>
</gene>
<evidence type="ECO:0000256" key="3">
    <source>
        <dbReference type="ARBA" id="ARBA00022927"/>
    </source>
</evidence>
<protein>
    <recommendedName>
        <fullName evidence="9">GAT domain-containing protein</fullName>
    </recommendedName>
</protein>
<proteinExistence type="predicted"/>
<dbReference type="Proteomes" id="UP000324767">
    <property type="component" value="Unassembled WGS sequence"/>
</dbReference>
<dbReference type="GO" id="GO:0016192">
    <property type="term" value="P:vesicle-mediated transport"/>
    <property type="evidence" value="ECO:0007669"/>
    <property type="project" value="UniProtKB-ARBA"/>
</dbReference>
<keyword evidence="3" id="KW-0653">Protein transport</keyword>
<feature type="compositionally biased region" description="Basic and acidic residues" evidence="4">
    <location>
        <begin position="368"/>
        <end position="389"/>
    </location>
</feature>
<dbReference type="EMBL" id="VXIT01000006">
    <property type="protein sequence ID" value="KAA6411896.1"/>
    <property type="molecule type" value="Genomic_DNA"/>
</dbReference>
<feature type="region of interest" description="Disordered" evidence="4">
    <location>
        <begin position="1"/>
        <end position="24"/>
    </location>
</feature>
<feature type="compositionally biased region" description="Pro residues" evidence="4">
    <location>
        <begin position="352"/>
        <end position="367"/>
    </location>
</feature>
<dbReference type="InterPro" id="IPR004152">
    <property type="entry name" value="GAT_dom"/>
</dbReference>
<dbReference type="InterPro" id="IPR008942">
    <property type="entry name" value="ENTH_VHS"/>
</dbReference>
<dbReference type="SUPFAM" id="SSF89009">
    <property type="entry name" value="GAT-like domain"/>
    <property type="match status" value="1"/>
</dbReference>
<dbReference type="AlphaFoldDB" id="A0A5M8PT77"/>
<evidence type="ECO:0000313" key="7">
    <source>
        <dbReference type="EMBL" id="KAA6411896.1"/>
    </source>
</evidence>
<dbReference type="GO" id="GO:0043130">
    <property type="term" value="F:ubiquitin binding"/>
    <property type="evidence" value="ECO:0007669"/>
    <property type="project" value="InterPro"/>
</dbReference>
<organism evidence="7 8">
    <name type="scientific">Lasallia pustulata</name>
    <dbReference type="NCBI Taxonomy" id="136370"/>
    <lineage>
        <taxon>Eukaryota</taxon>
        <taxon>Fungi</taxon>
        <taxon>Dikarya</taxon>
        <taxon>Ascomycota</taxon>
        <taxon>Pezizomycotina</taxon>
        <taxon>Lecanoromycetes</taxon>
        <taxon>OSLEUM clade</taxon>
        <taxon>Umbilicariomycetidae</taxon>
        <taxon>Umbilicariales</taxon>
        <taxon>Umbilicariaceae</taxon>
        <taxon>Lasallia</taxon>
    </lineage>
</organism>
<evidence type="ECO:0008006" key="9">
    <source>
        <dbReference type="Google" id="ProtNLM"/>
    </source>
</evidence>
<dbReference type="OrthoDB" id="5393057at2759"/>
<evidence type="ECO:0000256" key="4">
    <source>
        <dbReference type="SAM" id="MobiDB-lite"/>
    </source>
</evidence>
<evidence type="ECO:0000256" key="1">
    <source>
        <dbReference type="ARBA" id="ARBA00011446"/>
    </source>
</evidence>
<feature type="compositionally biased region" description="Pro residues" evidence="4">
    <location>
        <begin position="304"/>
        <end position="314"/>
    </location>
</feature>
<evidence type="ECO:0000259" key="6">
    <source>
        <dbReference type="PROSITE" id="PS50909"/>
    </source>
</evidence>
<dbReference type="GO" id="GO:0035091">
    <property type="term" value="F:phosphatidylinositol binding"/>
    <property type="evidence" value="ECO:0007669"/>
    <property type="project" value="InterPro"/>
</dbReference>
<reference evidence="7 8" key="1">
    <citation type="submission" date="2019-09" db="EMBL/GenBank/DDBJ databases">
        <title>The hologenome of the rock-dwelling lichen Lasallia pustulata.</title>
        <authorList>
            <person name="Greshake Tzovaras B."/>
            <person name="Segers F."/>
            <person name="Bicker A."/>
            <person name="Dal Grande F."/>
            <person name="Otte J."/>
            <person name="Hankeln T."/>
            <person name="Schmitt I."/>
            <person name="Ebersberger I."/>
        </authorList>
    </citation>
    <scope>NUCLEOTIDE SEQUENCE [LARGE SCALE GENOMIC DNA]</scope>
    <source>
        <strain evidence="7">A1-1</strain>
    </source>
</reference>
<evidence type="ECO:0000256" key="2">
    <source>
        <dbReference type="ARBA" id="ARBA00022448"/>
    </source>
</evidence>
<evidence type="ECO:0000313" key="8">
    <source>
        <dbReference type="Proteomes" id="UP000324767"/>
    </source>
</evidence>
<dbReference type="PROSITE" id="PS50909">
    <property type="entry name" value="GAT"/>
    <property type="match status" value="1"/>
</dbReference>
<feature type="compositionally biased region" description="Low complexity" evidence="4">
    <location>
        <begin position="323"/>
        <end position="332"/>
    </location>
</feature>
<sequence length="480" mass="53030">MRRLLGSINKRGSQDESSVPIQDSPEANAARGVRLFCESGGPNNSGEEVLHLPVIVEAAESSPSAAREAANVMRKFLSKDNYQRPYVQYNSIMLVRILADNPGMTFTRNIDSKFVITVKELLRDGRDMSVQQMLRETLDTFETQKPNDETLKPLIAMWQKEKSKTGNRSNAPPMPPRTLHAPPYNPNQQQNYFARNHRPRGLPPPHELVQRIEEAKTSAKLLSQVVQSTPPSEILSNELIKEFAERCQSASRSIQGYIHSEDPPPDDATLLTLIETNDQLSQATSRHQHALLQARRVAGAAPMAPSPPAGPPYGQPSQNGRMPYAAPQAQYAAPPPNLPARTESQYAQQPGQYPPPAETYTAPPGPPPRKEVPQHSHTSRDPLEDHAAVDRSSQVLQAPFDHHAFGAVSPPPGPPPSHTRAEELLPLPQSNASYHPGYQATPSYLQRQDSATNHYTMHRVEGAGEPVSPVEALRPVQYRF</sequence>
<dbReference type="Pfam" id="PF03127">
    <property type="entry name" value="GAT"/>
    <property type="match status" value="1"/>
</dbReference>
<dbReference type="InterPro" id="IPR038425">
    <property type="entry name" value="GAT_sf"/>
</dbReference>